<feature type="compositionally biased region" description="Low complexity" evidence="1">
    <location>
        <begin position="103"/>
        <end position="120"/>
    </location>
</feature>
<feature type="compositionally biased region" description="Basic and acidic residues" evidence="1">
    <location>
        <begin position="136"/>
        <end position="153"/>
    </location>
</feature>
<evidence type="ECO:0000313" key="3">
    <source>
        <dbReference type="Proteomes" id="UP001215712"/>
    </source>
</evidence>
<dbReference type="AlphaFoldDB" id="A0AAD6HU26"/>
<feature type="compositionally biased region" description="Low complexity" evidence="1">
    <location>
        <begin position="242"/>
        <end position="256"/>
    </location>
</feature>
<feature type="compositionally biased region" description="Basic and acidic residues" evidence="1">
    <location>
        <begin position="215"/>
        <end position="241"/>
    </location>
</feature>
<dbReference type="EMBL" id="JAQJAN010000003">
    <property type="protein sequence ID" value="KAJ5734447.1"/>
    <property type="molecule type" value="Genomic_DNA"/>
</dbReference>
<feature type="compositionally biased region" description="Acidic residues" evidence="1">
    <location>
        <begin position="83"/>
        <end position="94"/>
    </location>
</feature>
<feature type="region of interest" description="Disordered" evidence="1">
    <location>
        <begin position="192"/>
        <end position="273"/>
    </location>
</feature>
<reference evidence="2" key="1">
    <citation type="journal article" date="2023" name="IMA Fungus">
        <title>Comparative genomic study of the Penicillium genus elucidates a diverse pangenome and 15 lateral gene transfer events.</title>
        <authorList>
            <person name="Petersen C."/>
            <person name="Sorensen T."/>
            <person name="Nielsen M.R."/>
            <person name="Sondergaard T.E."/>
            <person name="Sorensen J.L."/>
            <person name="Fitzpatrick D.A."/>
            <person name="Frisvad J.C."/>
            <person name="Nielsen K.L."/>
        </authorList>
    </citation>
    <scope>NUCLEOTIDE SEQUENCE</scope>
    <source>
        <strain evidence="2">IBT 17514</strain>
    </source>
</reference>
<proteinExistence type="predicted"/>
<feature type="compositionally biased region" description="Basic residues" evidence="1">
    <location>
        <begin position="69"/>
        <end position="79"/>
    </location>
</feature>
<sequence>MAGIINKPLVLFRRPGDSKPLHTRWGDVAISVPTEGSWNQYDNPHRPTQEQPQIYGPGFVPDFVPSANRPRHRVHNSKKKDHDDEDEEEKEEDEQRTRPPVTRSASVSSSRRNSLSLGSLHPGRLSVRLASRPKHLRGENKDERDLHKRDSQRTDFAYKPIHQDYTAEISETSRRAQTPPFKYIPTNGRYVEEIPTPNYIPSRSQSAMSHRSSRTHRDSIDSLDGDRIFTRRDSHPEDDRGSILSDGSDGSSSRRSYFGLPPRRRTSLFVPADRRQASLLKPMTMAMVPDPDELYE</sequence>
<organism evidence="2 3">
    <name type="scientific">Penicillium malachiteum</name>
    <dbReference type="NCBI Taxonomy" id="1324776"/>
    <lineage>
        <taxon>Eukaryota</taxon>
        <taxon>Fungi</taxon>
        <taxon>Dikarya</taxon>
        <taxon>Ascomycota</taxon>
        <taxon>Pezizomycotina</taxon>
        <taxon>Eurotiomycetes</taxon>
        <taxon>Eurotiomycetidae</taxon>
        <taxon>Eurotiales</taxon>
        <taxon>Aspergillaceae</taxon>
        <taxon>Penicillium</taxon>
    </lineage>
</organism>
<reference evidence="2" key="2">
    <citation type="submission" date="2023-01" db="EMBL/GenBank/DDBJ databases">
        <authorList>
            <person name="Petersen C."/>
        </authorList>
    </citation>
    <scope>NUCLEOTIDE SEQUENCE</scope>
    <source>
        <strain evidence="2">IBT 17514</strain>
    </source>
</reference>
<feature type="region of interest" description="Disordered" evidence="1">
    <location>
        <begin position="34"/>
        <end position="161"/>
    </location>
</feature>
<evidence type="ECO:0000313" key="2">
    <source>
        <dbReference type="EMBL" id="KAJ5734447.1"/>
    </source>
</evidence>
<evidence type="ECO:0000256" key="1">
    <source>
        <dbReference type="SAM" id="MobiDB-lite"/>
    </source>
</evidence>
<accession>A0AAD6HU26</accession>
<protein>
    <submittedName>
        <fullName evidence="2">Uncharacterized protein</fullName>
    </submittedName>
</protein>
<gene>
    <name evidence="2" type="ORF">N7493_003233</name>
</gene>
<name>A0AAD6HU26_9EURO</name>
<comment type="caution">
    <text evidence="2">The sequence shown here is derived from an EMBL/GenBank/DDBJ whole genome shotgun (WGS) entry which is preliminary data.</text>
</comment>
<dbReference type="Proteomes" id="UP001215712">
    <property type="component" value="Unassembled WGS sequence"/>
</dbReference>
<keyword evidence="3" id="KW-1185">Reference proteome</keyword>